<feature type="transmembrane region" description="Helical" evidence="3">
    <location>
        <begin position="260"/>
        <end position="280"/>
    </location>
</feature>
<dbReference type="NCBIfam" id="NF038228">
    <property type="entry name" value="IcmH_DotU_IVB"/>
    <property type="match status" value="1"/>
</dbReference>
<evidence type="ECO:0000256" key="1">
    <source>
        <dbReference type="PROSITE-ProRule" id="PRU00473"/>
    </source>
</evidence>
<dbReference type="InterPro" id="IPR038522">
    <property type="entry name" value="T4/T6SS_DotU_sf"/>
</dbReference>
<dbReference type="Proteomes" id="UP001139308">
    <property type="component" value="Unassembled WGS sequence"/>
</dbReference>
<dbReference type="NCBIfam" id="TIGR03350">
    <property type="entry name" value="type_VI_ompA"/>
    <property type="match status" value="1"/>
</dbReference>
<feature type="region of interest" description="Disordered" evidence="2">
    <location>
        <begin position="463"/>
        <end position="483"/>
    </location>
</feature>
<evidence type="ECO:0000313" key="5">
    <source>
        <dbReference type="EMBL" id="MCG5076754.1"/>
    </source>
</evidence>
<dbReference type="PROSITE" id="PS51123">
    <property type="entry name" value="OMPA_2"/>
    <property type="match status" value="1"/>
</dbReference>
<evidence type="ECO:0000313" key="6">
    <source>
        <dbReference type="Proteomes" id="UP001139308"/>
    </source>
</evidence>
<keyword evidence="1 3" id="KW-0472">Membrane</keyword>
<reference evidence="5" key="1">
    <citation type="submission" date="2022-01" db="EMBL/GenBank/DDBJ databases">
        <title>Genome sequence and assembly of Parabukholderia sp. RG36.</title>
        <authorList>
            <person name="Chhetri G."/>
        </authorList>
    </citation>
    <scope>NUCLEOTIDE SEQUENCE</scope>
    <source>
        <strain evidence="5">RG36</strain>
    </source>
</reference>
<feature type="region of interest" description="Disordered" evidence="2">
    <location>
        <begin position="1"/>
        <end position="30"/>
    </location>
</feature>
<dbReference type="NCBIfam" id="NF005444">
    <property type="entry name" value="PRK07033.1"/>
    <property type="match status" value="1"/>
</dbReference>
<dbReference type="Pfam" id="PF09850">
    <property type="entry name" value="DotU"/>
    <property type="match status" value="1"/>
</dbReference>
<dbReference type="InterPro" id="IPR017733">
    <property type="entry name" value="OmpA-like_dom_proteobacteria"/>
</dbReference>
<dbReference type="Gene3D" id="3.30.1330.60">
    <property type="entry name" value="OmpA-like domain"/>
    <property type="match status" value="1"/>
</dbReference>
<dbReference type="SUPFAM" id="SSF103088">
    <property type="entry name" value="OmpA-like"/>
    <property type="match status" value="1"/>
</dbReference>
<dbReference type="Pfam" id="PF00691">
    <property type="entry name" value="OmpA"/>
    <property type="match status" value="1"/>
</dbReference>
<dbReference type="GO" id="GO:0016020">
    <property type="term" value="C:membrane"/>
    <property type="evidence" value="ECO:0007669"/>
    <property type="project" value="UniProtKB-UniRule"/>
</dbReference>
<keyword evidence="3" id="KW-1133">Transmembrane helix</keyword>
<dbReference type="InterPro" id="IPR006665">
    <property type="entry name" value="OmpA-like"/>
</dbReference>
<dbReference type="EMBL" id="JAKLJA010000027">
    <property type="protein sequence ID" value="MCG5076754.1"/>
    <property type="molecule type" value="Genomic_DNA"/>
</dbReference>
<proteinExistence type="predicted"/>
<organism evidence="5 6">
    <name type="scientific">Paraburkholderia tagetis</name>
    <dbReference type="NCBI Taxonomy" id="2913261"/>
    <lineage>
        <taxon>Bacteria</taxon>
        <taxon>Pseudomonadati</taxon>
        <taxon>Pseudomonadota</taxon>
        <taxon>Betaproteobacteria</taxon>
        <taxon>Burkholderiales</taxon>
        <taxon>Burkholderiaceae</taxon>
        <taxon>Paraburkholderia</taxon>
    </lineage>
</organism>
<evidence type="ECO:0000256" key="2">
    <source>
        <dbReference type="SAM" id="MobiDB-lite"/>
    </source>
</evidence>
<feature type="domain" description="OmpA-like" evidence="4">
    <location>
        <begin position="340"/>
        <end position="460"/>
    </location>
</feature>
<dbReference type="InterPro" id="IPR036737">
    <property type="entry name" value="OmpA-like_sf"/>
</dbReference>
<comment type="caution">
    <text evidence="5">The sequence shown here is derived from an EMBL/GenBank/DDBJ whole genome shotgun (WGS) entry which is preliminary data.</text>
</comment>
<dbReference type="InterPro" id="IPR017732">
    <property type="entry name" value="T4/T6SS_DotU"/>
</dbReference>
<dbReference type="PANTHER" id="PTHR38033">
    <property type="entry name" value="MEMBRANE PROTEIN-RELATED"/>
    <property type="match status" value="1"/>
</dbReference>
<evidence type="ECO:0000256" key="3">
    <source>
        <dbReference type="SAM" id="Phobius"/>
    </source>
</evidence>
<accession>A0A9X1RUK3</accession>
<name>A0A9X1RUK3_9BURK</name>
<keyword evidence="6" id="KW-1185">Reference proteome</keyword>
<dbReference type="NCBIfam" id="TIGR03349">
    <property type="entry name" value="IV_VI_DotU"/>
    <property type="match status" value="1"/>
</dbReference>
<dbReference type="CDD" id="cd07185">
    <property type="entry name" value="OmpA_C-like"/>
    <property type="match status" value="1"/>
</dbReference>
<sequence length="483" mass="51190">MNPLNGPFPAQREAEREAARATAHTSARAPGHAALMAAHPDLACATGNETQHADASPGGDARWFPGAAAASAASAEGGNPLVAAANALLNLIPQIRYTVHHPNPGWLREHLANEIRQFEERARSAGASPEQIGAARYCLCTALDEAAALTPWGGTGDWSANSLLVAFHNETWGGEKFFELLNRLMQQPREQLNLLELLYYCLVLGFEGRYRVLDNGRAQLDDLRHTLARTIRDVRGDYDAALSAHWRDEIAREDPHRFAMPLWACAALAVLVGFGVYVGFDLALAGRSDKAFSTIGRLQIPGVRLQAAEPQAVHPMPPPRLAGFLAPEIAEGLVAVRDAADRSVIVLRGDGLFESGSATVIDRYQPTLARVAAALASVPGAVVVAGYTDNVPVHSARFPSNWDLSVERARAVAGILAARLGDAARVRAEGRGATDPVAPNDSAANRARNRRVEITLLAAPPKLAASGEGMGGATGKATEGGAQ</sequence>
<dbReference type="Gene3D" id="1.25.40.590">
    <property type="entry name" value="Type IV / VI secretion system, DotU"/>
    <property type="match status" value="1"/>
</dbReference>
<protein>
    <submittedName>
        <fullName evidence="5">DotU family type VI secretion system protein</fullName>
    </submittedName>
</protein>
<keyword evidence="3" id="KW-0812">Transmembrane</keyword>
<evidence type="ECO:0000259" key="4">
    <source>
        <dbReference type="PROSITE" id="PS51123"/>
    </source>
</evidence>
<gene>
    <name evidence="5" type="ORF">L5014_25965</name>
</gene>
<feature type="compositionally biased region" description="Low complexity" evidence="2">
    <location>
        <begin position="20"/>
        <end position="29"/>
    </location>
</feature>
<dbReference type="AlphaFoldDB" id="A0A9X1RUK3"/>
<dbReference type="PANTHER" id="PTHR38033:SF1">
    <property type="entry name" value="DOTU FAMILY TYPE IV_VI SECRETION SYSTEM PROTEIN"/>
    <property type="match status" value="1"/>
</dbReference>